<dbReference type="PANTHER" id="PTHR39338">
    <property type="entry name" value="BLL5662 PROTEIN-RELATED"/>
    <property type="match status" value="1"/>
</dbReference>
<evidence type="ECO:0000313" key="2">
    <source>
        <dbReference type="Proteomes" id="UP000194137"/>
    </source>
</evidence>
<name>A0A1W6ZTN1_9HYPH</name>
<dbReference type="RefSeq" id="WP_086089165.1">
    <property type="nucleotide sequence ID" value="NZ_CP021112.1"/>
</dbReference>
<dbReference type="PANTHER" id="PTHR39338:SF7">
    <property type="entry name" value="BLL6692 PROTEIN"/>
    <property type="match status" value="1"/>
</dbReference>
<gene>
    <name evidence="1" type="ORF">CAK95_18015</name>
</gene>
<protein>
    <submittedName>
        <fullName evidence="1">VWA domain-containing protein</fullName>
    </submittedName>
</protein>
<reference evidence="1 2" key="1">
    <citation type="submission" date="2017-05" db="EMBL/GenBank/DDBJ databases">
        <title>Full genome sequence of Pseudorhodoplanes sinuspersici.</title>
        <authorList>
            <person name="Dastgheib S.M.M."/>
            <person name="Shavandi M."/>
            <person name="Tirandaz H."/>
        </authorList>
    </citation>
    <scope>NUCLEOTIDE SEQUENCE [LARGE SCALE GENOMIC DNA]</scope>
    <source>
        <strain evidence="1 2">RIPI110</strain>
    </source>
</reference>
<dbReference type="InterPro" id="IPR008912">
    <property type="entry name" value="Uncharacterised_CoxE"/>
</dbReference>
<proteinExistence type="predicted"/>
<dbReference type="STRING" id="1235591.CAK95_18015"/>
<sequence>MFITFFTELKSAGVPVSLREYLTLMEAMDQDLASRRVEDFYYLSRATLVKDERNLDKFDRVFGHVFKGLELMEEALTAEIPEEWLRKLTEKYLTEEEKKQIEALGGLDKLMETLRQRLAEQKGRHQGGSKWIGTGGTSPFGAYGYNPEGIRIGQDGNRNFRAVKVWDKREFKDFDDDVEIGTRNIKVALRRLRKFARTGTPEELDLDGTIKGTAHKGYLDIHMRPERHNAVKVLLFFDVGGSMDWHIKATEELFSAARTEFKHMEHFYFHNCLYERVWKENRRRYQETTPTFDVMHTYPHDYKVIFVGDASMSPYEIAMPGGSVEHMNEEPGQVWMERLTRTYPAAVWLNPVPENEWDYTQSIRMMRQLMSGRMYPLTLEGLDRAMRELVR</sequence>
<organism evidence="1 2">
    <name type="scientific">Pseudorhodoplanes sinuspersici</name>
    <dbReference type="NCBI Taxonomy" id="1235591"/>
    <lineage>
        <taxon>Bacteria</taxon>
        <taxon>Pseudomonadati</taxon>
        <taxon>Pseudomonadota</taxon>
        <taxon>Alphaproteobacteria</taxon>
        <taxon>Hyphomicrobiales</taxon>
        <taxon>Pseudorhodoplanes</taxon>
    </lineage>
</organism>
<keyword evidence="2" id="KW-1185">Reference proteome</keyword>
<dbReference type="EMBL" id="CP021112">
    <property type="protein sequence ID" value="ARQ00769.1"/>
    <property type="molecule type" value="Genomic_DNA"/>
</dbReference>
<accession>A0A1W6ZTN1</accession>
<dbReference type="OrthoDB" id="9764216at2"/>
<dbReference type="Pfam" id="PF05762">
    <property type="entry name" value="VWA_CoxE"/>
    <property type="match status" value="1"/>
</dbReference>
<dbReference type="KEGG" id="psin:CAK95_18015"/>
<dbReference type="AlphaFoldDB" id="A0A1W6ZTN1"/>
<evidence type="ECO:0000313" key="1">
    <source>
        <dbReference type="EMBL" id="ARQ00769.1"/>
    </source>
</evidence>
<dbReference type="Proteomes" id="UP000194137">
    <property type="component" value="Chromosome"/>
</dbReference>